<evidence type="ECO:0000256" key="6">
    <source>
        <dbReference type="ARBA" id="ARBA00022898"/>
    </source>
</evidence>
<keyword evidence="5" id="KW-0479">Metal-binding</keyword>
<dbReference type="AlphaFoldDB" id="A0AAE4JI97"/>
<feature type="domain" description="Aminotransferase class V" evidence="10">
    <location>
        <begin position="7"/>
        <end position="374"/>
    </location>
</feature>
<dbReference type="InterPro" id="IPR020578">
    <property type="entry name" value="Aminotrans_V_PyrdxlP_BS"/>
</dbReference>
<keyword evidence="7" id="KW-0408">Iron</keyword>
<evidence type="ECO:0000256" key="4">
    <source>
        <dbReference type="ARBA" id="ARBA00022679"/>
    </source>
</evidence>
<keyword evidence="12" id="KW-1185">Reference proteome</keyword>
<dbReference type="InterPro" id="IPR015424">
    <property type="entry name" value="PyrdxlP-dep_Trfase"/>
</dbReference>
<keyword evidence="4" id="KW-0808">Transferase</keyword>
<reference evidence="11 12" key="1">
    <citation type="submission" date="2022-06" db="EMBL/GenBank/DDBJ databases">
        <title>Haloarcula sp. a new haloarchaeum isolate from saline soil.</title>
        <authorList>
            <person name="Strakova D."/>
            <person name="Galisteo C."/>
            <person name="Sanchez-Porro C."/>
            <person name="Ventosa A."/>
        </authorList>
    </citation>
    <scope>NUCLEOTIDE SEQUENCE [LARGE SCALE GENOMIC DNA]</scope>
    <source>
        <strain evidence="11 12">S1AR25-5A</strain>
    </source>
</reference>
<dbReference type="Gene3D" id="3.90.1150.10">
    <property type="entry name" value="Aspartate Aminotransferase, domain 1"/>
    <property type="match status" value="1"/>
</dbReference>
<keyword evidence="6" id="KW-0663">Pyridoxal phosphate</keyword>
<evidence type="ECO:0000256" key="8">
    <source>
        <dbReference type="ARBA" id="ARBA00023014"/>
    </source>
</evidence>
<comment type="caution">
    <text evidence="11">The sequence shown here is derived from an EMBL/GenBank/DDBJ whole genome shotgun (WGS) entry which is preliminary data.</text>
</comment>
<dbReference type="InterPro" id="IPR016454">
    <property type="entry name" value="Cysteine_dSase"/>
</dbReference>
<dbReference type="Gene3D" id="1.10.260.50">
    <property type="match status" value="1"/>
</dbReference>
<dbReference type="EMBL" id="JAMQOM010000015">
    <property type="protein sequence ID" value="MDS0223462.1"/>
    <property type="molecule type" value="Genomic_DNA"/>
</dbReference>
<dbReference type="PANTHER" id="PTHR11601:SF34">
    <property type="entry name" value="CYSTEINE DESULFURASE"/>
    <property type="match status" value="1"/>
</dbReference>
<dbReference type="RefSeq" id="WP_310897993.1">
    <property type="nucleotide sequence ID" value="NZ_JAMQOM010000015.1"/>
</dbReference>
<dbReference type="EC" id="2.8.1.7" evidence="3"/>
<gene>
    <name evidence="11" type="ORF">NDI54_19155</name>
</gene>
<dbReference type="PIRSF" id="PIRSF005572">
    <property type="entry name" value="NifS"/>
    <property type="match status" value="1"/>
</dbReference>
<dbReference type="GO" id="GO:0051536">
    <property type="term" value="F:iron-sulfur cluster binding"/>
    <property type="evidence" value="ECO:0007669"/>
    <property type="project" value="UniProtKB-KW"/>
</dbReference>
<dbReference type="Proteomes" id="UP001253439">
    <property type="component" value="Unassembled WGS sequence"/>
</dbReference>
<dbReference type="InterPro" id="IPR000192">
    <property type="entry name" value="Aminotrans_V_dom"/>
</dbReference>
<evidence type="ECO:0000256" key="5">
    <source>
        <dbReference type="ARBA" id="ARBA00022723"/>
    </source>
</evidence>
<evidence type="ECO:0000256" key="1">
    <source>
        <dbReference type="ARBA" id="ARBA00001933"/>
    </source>
</evidence>
<evidence type="ECO:0000256" key="7">
    <source>
        <dbReference type="ARBA" id="ARBA00023004"/>
    </source>
</evidence>
<evidence type="ECO:0000256" key="3">
    <source>
        <dbReference type="ARBA" id="ARBA00012239"/>
    </source>
</evidence>
<proteinExistence type="inferred from homology"/>
<organism evidence="11 12">
    <name type="scientific">Haloarcula terrestris</name>
    <dbReference type="NCBI Taxonomy" id="2950533"/>
    <lineage>
        <taxon>Archaea</taxon>
        <taxon>Methanobacteriati</taxon>
        <taxon>Methanobacteriota</taxon>
        <taxon>Stenosarchaea group</taxon>
        <taxon>Halobacteria</taxon>
        <taxon>Halobacteriales</taxon>
        <taxon>Haloarculaceae</taxon>
        <taxon>Haloarcula</taxon>
    </lineage>
</organism>
<dbReference type="Pfam" id="PF00266">
    <property type="entry name" value="Aminotran_5"/>
    <property type="match status" value="1"/>
</dbReference>
<keyword evidence="8" id="KW-0411">Iron-sulfur</keyword>
<dbReference type="SUPFAM" id="SSF53383">
    <property type="entry name" value="PLP-dependent transferases"/>
    <property type="match status" value="1"/>
</dbReference>
<dbReference type="InterPro" id="IPR015421">
    <property type="entry name" value="PyrdxlP-dep_Trfase_major"/>
</dbReference>
<dbReference type="GO" id="GO:0031071">
    <property type="term" value="F:cysteine desulfurase activity"/>
    <property type="evidence" value="ECO:0007669"/>
    <property type="project" value="UniProtKB-EC"/>
</dbReference>
<dbReference type="InterPro" id="IPR015422">
    <property type="entry name" value="PyrdxlP-dep_Trfase_small"/>
</dbReference>
<name>A0AAE4JI97_9EURY</name>
<comment type="cofactor">
    <cofactor evidence="1 9">
        <name>pyridoxal 5'-phosphate</name>
        <dbReference type="ChEBI" id="CHEBI:597326"/>
    </cofactor>
</comment>
<sequence>MTDDNPVYLDHHATTPVDQSVVAEMEPYFTEVYGNPASDDHSYGVEADRAVREARERISSAINARSEEIIFTSGATESDNLAIRGTMEYAREQGHGNHLITAATEHEAVLELCGRLEKEGFEATILDVDENGFVDPDAVRDAIHSETVLVSLMAANNEIGTMAPIGEIGQITSETQTLFHTDAVQALGYRDLDVDEHEIDLMSLSGHKVYGPKGVGALYIRRRRPKVKIKPLVYGGGHERGYRSGTLNVPGVVGMGKAVELADKNMDSRKSHVQELRDHMWERLQDEVDSIILNGPPVTGDRLPNNLNVSFYGVENKAIVRKLRSDVAVSAGSACTTGSVEASHVLQALGGDEEHWHSAIRFGLGKDNTLEEIDFAVDRMVDSISRLRQFS</sequence>
<dbReference type="PANTHER" id="PTHR11601">
    <property type="entry name" value="CYSTEINE DESULFURYLASE FAMILY MEMBER"/>
    <property type="match status" value="1"/>
</dbReference>
<evidence type="ECO:0000256" key="9">
    <source>
        <dbReference type="RuleBase" id="RU004504"/>
    </source>
</evidence>
<evidence type="ECO:0000259" key="10">
    <source>
        <dbReference type="Pfam" id="PF00266"/>
    </source>
</evidence>
<dbReference type="Gene3D" id="3.40.640.10">
    <property type="entry name" value="Type I PLP-dependent aspartate aminotransferase-like (Major domain)"/>
    <property type="match status" value="1"/>
</dbReference>
<dbReference type="GO" id="GO:0046872">
    <property type="term" value="F:metal ion binding"/>
    <property type="evidence" value="ECO:0007669"/>
    <property type="project" value="UniProtKB-KW"/>
</dbReference>
<evidence type="ECO:0000256" key="2">
    <source>
        <dbReference type="ARBA" id="ARBA00006490"/>
    </source>
</evidence>
<evidence type="ECO:0000313" key="11">
    <source>
        <dbReference type="EMBL" id="MDS0223462.1"/>
    </source>
</evidence>
<comment type="similarity">
    <text evidence="2">Belongs to the class-V pyridoxal-phosphate-dependent aminotransferase family. NifS/IscS subfamily.</text>
</comment>
<dbReference type="FunFam" id="3.40.640.10:FF:000003">
    <property type="entry name" value="Cysteine desulfurase IscS"/>
    <property type="match status" value="1"/>
</dbReference>
<dbReference type="PROSITE" id="PS00595">
    <property type="entry name" value="AA_TRANSFER_CLASS_5"/>
    <property type="match status" value="1"/>
</dbReference>
<protein>
    <recommendedName>
        <fullName evidence="3">cysteine desulfurase</fullName>
        <ecNumber evidence="3">2.8.1.7</ecNumber>
    </recommendedName>
</protein>
<accession>A0AAE4JI97</accession>
<evidence type="ECO:0000313" key="12">
    <source>
        <dbReference type="Proteomes" id="UP001253439"/>
    </source>
</evidence>